<sequence>MGNRLYQEAQRFVEMASQAGPSEQQQTIAKAKNALHSAYANSTRAEQEQLRELQGQLDQLAGR</sequence>
<reference evidence="2 3" key="1">
    <citation type="submission" date="2019-08" db="EMBL/GenBank/DDBJ databases">
        <title>Bacillus genomes from the desert of Cuatro Cienegas, Coahuila.</title>
        <authorList>
            <person name="Olmedo-Alvarez G."/>
        </authorList>
    </citation>
    <scope>NUCLEOTIDE SEQUENCE [LARGE SCALE GENOMIC DNA]</scope>
    <source>
        <strain evidence="2 3">CH446_14T</strain>
    </source>
</reference>
<feature type="coiled-coil region" evidence="1">
    <location>
        <begin position="28"/>
        <end position="63"/>
    </location>
</feature>
<evidence type="ECO:0000313" key="3">
    <source>
        <dbReference type="Proteomes" id="UP000322139"/>
    </source>
</evidence>
<evidence type="ECO:0000256" key="1">
    <source>
        <dbReference type="SAM" id="Coils"/>
    </source>
</evidence>
<dbReference type="AlphaFoldDB" id="A0A5D4R4A0"/>
<accession>A0A5D4R4A0</accession>
<comment type="caution">
    <text evidence="2">The sequence shown here is derived from an EMBL/GenBank/DDBJ whole genome shotgun (WGS) entry which is preliminary data.</text>
</comment>
<gene>
    <name evidence="2" type="ORF">FZD51_16580</name>
</gene>
<dbReference type="InterPro" id="IPR024217">
    <property type="entry name" value="DUF3813"/>
</dbReference>
<evidence type="ECO:0000313" key="2">
    <source>
        <dbReference type="EMBL" id="TYS46195.1"/>
    </source>
</evidence>
<keyword evidence="1" id="KW-0175">Coiled coil</keyword>
<organism evidence="2 3">
    <name type="scientific">Bacillus infantis</name>
    <dbReference type="NCBI Taxonomy" id="324767"/>
    <lineage>
        <taxon>Bacteria</taxon>
        <taxon>Bacillati</taxon>
        <taxon>Bacillota</taxon>
        <taxon>Bacilli</taxon>
        <taxon>Bacillales</taxon>
        <taxon>Bacillaceae</taxon>
        <taxon>Bacillus</taxon>
    </lineage>
</organism>
<dbReference type="Pfam" id="PF12758">
    <property type="entry name" value="DUF3813"/>
    <property type="match status" value="1"/>
</dbReference>
<proteinExistence type="predicted"/>
<protein>
    <submittedName>
        <fullName evidence="2">DUF3813 domain-containing protein</fullName>
    </submittedName>
</protein>
<name>A0A5D4R4A0_9BACI</name>
<dbReference type="EMBL" id="VTER01000008">
    <property type="protein sequence ID" value="TYS46195.1"/>
    <property type="molecule type" value="Genomic_DNA"/>
</dbReference>
<dbReference type="Proteomes" id="UP000322139">
    <property type="component" value="Unassembled WGS sequence"/>
</dbReference>
<dbReference type="RefSeq" id="WP_148975786.1">
    <property type="nucleotide sequence ID" value="NZ_JBNIKT010000002.1"/>
</dbReference>